<dbReference type="Gene3D" id="1.20.140.150">
    <property type="match status" value="1"/>
</dbReference>
<dbReference type="EMBL" id="KB320444">
    <property type="protein sequence ID" value="ELW72133.1"/>
    <property type="molecule type" value="Genomic_DNA"/>
</dbReference>
<evidence type="ECO:0000313" key="1">
    <source>
        <dbReference type="EMBL" id="ELW72133.1"/>
    </source>
</evidence>
<reference evidence="2" key="1">
    <citation type="submission" date="2012-07" db="EMBL/GenBank/DDBJ databases">
        <title>Genome of the Chinese tree shrew, a rising model animal genetically related to primates.</title>
        <authorList>
            <person name="Zhang G."/>
            <person name="Fan Y."/>
            <person name="Yao Y."/>
            <person name="Huang Z."/>
        </authorList>
    </citation>
    <scope>NUCLEOTIDE SEQUENCE [LARGE SCALE GENOMIC DNA]</scope>
</reference>
<name>L9LB64_TUPCH</name>
<gene>
    <name evidence="1" type="ORF">TREES_T100015561</name>
</gene>
<protein>
    <submittedName>
        <fullName evidence="1">Transmembrane protein 114</fullName>
    </submittedName>
</protein>
<dbReference type="PANTHER" id="PTHR20516">
    <property type="entry name" value="TRANSMEMBRANE PROTEIN 114/235 FAMILY MEMBER"/>
    <property type="match status" value="1"/>
</dbReference>
<keyword evidence="1" id="KW-0812">Transmembrane</keyword>
<dbReference type="Proteomes" id="UP000011518">
    <property type="component" value="Unassembled WGS sequence"/>
</dbReference>
<dbReference type="PANTHER" id="PTHR20516:SF2">
    <property type="entry name" value="TRANSMEMBRANE PROTEIN 114"/>
    <property type="match status" value="1"/>
</dbReference>
<evidence type="ECO:0000313" key="2">
    <source>
        <dbReference type="Proteomes" id="UP000011518"/>
    </source>
</evidence>
<dbReference type="GO" id="GO:0016324">
    <property type="term" value="C:apical plasma membrane"/>
    <property type="evidence" value="ECO:0007669"/>
    <property type="project" value="TreeGrafter"/>
</dbReference>
<dbReference type="InterPro" id="IPR039951">
    <property type="entry name" value="TMEM114/TMEM235"/>
</dbReference>
<dbReference type="AlphaFoldDB" id="L9LB64"/>
<sequence>MHGTFVILLPLSLILMVFGGMTGFLSFLLQASLLLLLTGTLFLFGGLRALRGTVVVLVPKLLSGGLLGFTHRRVSAAAAQSRRLATAERSAFST</sequence>
<dbReference type="STRING" id="246437.L9LB64"/>
<organism evidence="1 2">
    <name type="scientific">Tupaia chinensis</name>
    <name type="common">Chinese tree shrew</name>
    <name type="synonym">Tupaia belangeri chinensis</name>
    <dbReference type="NCBI Taxonomy" id="246437"/>
    <lineage>
        <taxon>Eukaryota</taxon>
        <taxon>Metazoa</taxon>
        <taxon>Chordata</taxon>
        <taxon>Craniata</taxon>
        <taxon>Vertebrata</taxon>
        <taxon>Euteleostomi</taxon>
        <taxon>Mammalia</taxon>
        <taxon>Eutheria</taxon>
        <taxon>Euarchontoglires</taxon>
        <taxon>Scandentia</taxon>
        <taxon>Tupaiidae</taxon>
        <taxon>Tupaia</taxon>
    </lineage>
</organism>
<proteinExistence type="predicted"/>
<dbReference type="InParanoid" id="L9LB64"/>
<accession>L9LB64</accession>
<keyword evidence="1" id="KW-0472">Membrane</keyword>
<keyword evidence="2" id="KW-1185">Reference proteome</keyword>
<reference evidence="2" key="2">
    <citation type="journal article" date="2013" name="Nat. Commun.">
        <title>Genome of the Chinese tree shrew.</title>
        <authorList>
            <person name="Fan Y."/>
            <person name="Huang Z.Y."/>
            <person name="Cao C.C."/>
            <person name="Chen C.S."/>
            <person name="Chen Y.X."/>
            <person name="Fan D.D."/>
            <person name="He J."/>
            <person name="Hou H.L."/>
            <person name="Hu L."/>
            <person name="Hu X.T."/>
            <person name="Jiang X.T."/>
            <person name="Lai R."/>
            <person name="Lang Y.S."/>
            <person name="Liang B."/>
            <person name="Liao S.G."/>
            <person name="Mu D."/>
            <person name="Ma Y.Y."/>
            <person name="Niu Y.Y."/>
            <person name="Sun X.Q."/>
            <person name="Xia J.Q."/>
            <person name="Xiao J."/>
            <person name="Xiong Z.Q."/>
            <person name="Xu L."/>
            <person name="Yang L."/>
            <person name="Zhang Y."/>
            <person name="Zhao W."/>
            <person name="Zhao X.D."/>
            <person name="Zheng Y.T."/>
            <person name="Zhou J.M."/>
            <person name="Zhu Y.B."/>
            <person name="Zhang G.J."/>
            <person name="Wang J."/>
            <person name="Yao Y.G."/>
        </authorList>
    </citation>
    <scope>NUCLEOTIDE SEQUENCE [LARGE SCALE GENOMIC DNA]</scope>
</reference>